<keyword evidence="4 5" id="KW-0648">Protein biosynthesis</keyword>
<dbReference type="Pfam" id="PF18005">
    <property type="entry name" value="eIF3m_C_helix"/>
    <property type="match status" value="1"/>
</dbReference>
<dbReference type="AlphaFoldDB" id="A0AAE9W9L8"/>
<name>A0AAE9W9L8_9SCHI</name>
<dbReference type="InterPro" id="IPR027528">
    <property type="entry name" value="eIF3m"/>
</dbReference>
<dbReference type="Proteomes" id="UP001212411">
    <property type="component" value="Chromosome 1"/>
</dbReference>
<dbReference type="PANTHER" id="PTHR15350">
    <property type="entry name" value="COP9 SIGNALOSOME COMPLEX SUBUNIT 7/DENDRITIC CELL PROTEIN GA17"/>
    <property type="match status" value="1"/>
</dbReference>
<keyword evidence="3 5" id="KW-0396">Initiation factor</keyword>
<dbReference type="PROSITE" id="PS50250">
    <property type="entry name" value="PCI"/>
    <property type="match status" value="1"/>
</dbReference>
<dbReference type="SUPFAM" id="SSF48371">
    <property type="entry name" value="ARM repeat"/>
    <property type="match status" value="1"/>
</dbReference>
<dbReference type="InterPro" id="IPR000717">
    <property type="entry name" value="PCI_dom"/>
</dbReference>
<evidence type="ECO:0000259" key="6">
    <source>
        <dbReference type="PROSITE" id="PS50250"/>
    </source>
</evidence>
<dbReference type="Pfam" id="PF01399">
    <property type="entry name" value="PCI"/>
    <property type="match status" value="1"/>
</dbReference>
<dbReference type="RefSeq" id="XP_056035589.1">
    <property type="nucleotide sequence ID" value="XM_056179203.1"/>
</dbReference>
<dbReference type="HAMAP" id="MF_03012">
    <property type="entry name" value="eIF3m"/>
    <property type="match status" value="1"/>
</dbReference>
<reference evidence="7 8" key="1">
    <citation type="journal article" date="2023" name="G3 (Bethesda)">
        <title>A high-quality reference genome for the fission yeast Schizosaccharomyces osmophilus.</title>
        <authorList>
            <person name="Jia G.S."/>
            <person name="Zhang W.C."/>
            <person name="Liang Y."/>
            <person name="Liu X.H."/>
            <person name="Rhind N."/>
            <person name="Pidoux A."/>
            <person name="Brysch-Herzberg M."/>
            <person name="Du L.L."/>
        </authorList>
    </citation>
    <scope>NUCLEOTIDE SEQUENCE [LARGE SCALE GENOMIC DNA]</scope>
    <source>
        <strain evidence="7 8">CBS 15793</strain>
    </source>
</reference>
<dbReference type="GeneID" id="80873892"/>
<dbReference type="GO" id="GO:0071541">
    <property type="term" value="C:eukaryotic translation initiation factor 3 complex, eIF3m"/>
    <property type="evidence" value="ECO:0007669"/>
    <property type="project" value="UniProtKB-UniRule"/>
</dbReference>
<dbReference type="GO" id="GO:0033290">
    <property type="term" value="C:eukaryotic 48S preinitiation complex"/>
    <property type="evidence" value="ECO:0007669"/>
    <property type="project" value="UniProtKB-UniRule"/>
</dbReference>
<comment type="similarity">
    <text evidence="5">Belongs to the eIF-3 subunit M family.</text>
</comment>
<keyword evidence="2 5" id="KW-0963">Cytoplasm</keyword>
<dbReference type="PANTHER" id="PTHR15350:SF2">
    <property type="entry name" value="EUKARYOTIC TRANSLATION INITIATION FACTOR 3 SUBUNIT M"/>
    <property type="match status" value="1"/>
</dbReference>
<comment type="similarity">
    <text evidence="1">Belongs to the CSN7/EIF3M family. CSN7 subfamily.</text>
</comment>
<dbReference type="InterPro" id="IPR040750">
    <property type="entry name" value="eIF3m_C_helix"/>
</dbReference>
<evidence type="ECO:0000256" key="5">
    <source>
        <dbReference type="HAMAP-Rule" id="MF_03012"/>
    </source>
</evidence>
<sequence length="402" mass="45563">MEASDFVLVVDSSVEEQVEELAVFLDQVEANQEKNVFAKCKEFLASENVTEAVSFLLSRLSLLSQISEKEFEPMMNVFISLLQESTAYEEQVVKFCQVLESIVEQTTSSAPLALSVLSTLFNASVKDRQHARLHILNSVVTITTRYNLYQSLSPYFVYFPEWLHQASVPVSDQRAFNIFVSKAIQSYDEEQSFAFLLEAVKMAPSNTDEAVRELVHRAVNSPKYFFYDDIVTLPAIQQLEQATLQLLGILSGGMVEDFLSWVDTNRSFCQQEKFDQEAIARKMKLLTIASLATQAPNNVLSYKDIAKVLQTDESEVELWIIDVIRAGLVEGRMSQLNQTFIIHRSSYRVFGKHEWISLHEKLAKWSSSLQYMLQVMDQPLSNYTLATSKKGGREHAGVSASE</sequence>
<evidence type="ECO:0000256" key="2">
    <source>
        <dbReference type="ARBA" id="ARBA00022490"/>
    </source>
</evidence>
<keyword evidence="8" id="KW-1185">Reference proteome</keyword>
<evidence type="ECO:0000256" key="3">
    <source>
        <dbReference type="ARBA" id="ARBA00022540"/>
    </source>
</evidence>
<organism evidence="7 8">
    <name type="scientific">Schizosaccharomyces osmophilus</name>
    <dbReference type="NCBI Taxonomy" id="2545709"/>
    <lineage>
        <taxon>Eukaryota</taxon>
        <taxon>Fungi</taxon>
        <taxon>Dikarya</taxon>
        <taxon>Ascomycota</taxon>
        <taxon>Taphrinomycotina</taxon>
        <taxon>Schizosaccharomycetes</taxon>
        <taxon>Schizosaccharomycetales</taxon>
        <taxon>Schizosaccharomycetaceae</taxon>
        <taxon>Schizosaccharomyces</taxon>
    </lineage>
</organism>
<dbReference type="InterPro" id="IPR016024">
    <property type="entry name" value="ARM-type_fold"/>
</dbReference>
<dbReference type="GO" id="GO:0016282">
    <property type="term" value="C:eukaryotic 43S preinitiation complex"/>
    <property type="evidence" value="ECO:0007669"/>
    <property type="project" value="UniProtKB-UniRule"/>
</dbReference>
<proteinExistence type="inferred from homology"/>
<comment type="subcellular location">
    <subcellularLocation>
        <location evidence="5">Cytoplasm</location>
    </subcellularLocation>
</comment>
<accession>A0AAE9W9L8</accession>
<evidence type="ECO:0000313" key="7">
    <source>
        <dbReference type="EMBL" id="WBW71346.1"/>
    </source>
</evidence>
<comment type="function">
    <text evidence="5">Component of the eukaryotic translation initiation factor 3 (eIF-3) complex, which is involved in protein synthesis of a specialized repertoire of mRNAs and, together with other initiation factors, stimulates binding of mRNA and methionyl-tRNAi to the 40S ribosome. The eIF-3 complex specifically targets and initiates translation of a subset of mRNAs involved in cell proliferation.</text>
</comment>
<evidence type="ECO:0000256" key="4">
    <source>
        <dbReference type="ARBA" id="ARBA00022917"/>
    </source>
</evidence>
<gene>
    <name evidence="7" type="primary">tif313</name>
    <name evidence="7" type="ORF">SOMG_00409</name>
</gene>
<evidence type="ECO:0000256" key="1">
    <source>
        <dbReference type="ARBA" id="ARBA00008482"/>
    </source>
</evidence>
<dbReference type="GO" id="GO:0003743">
    <property type="term" value="F:translation initiation factor activity"/>
    <property type="evidence" value="ECO:0007669"/>
    <property type="project" value="UniProtKB-UniRule"/>
</dbReference>
<dbReference type="KEGG" id="som:SOMG_00409"/>
<feature type="domain" description="PCI" evidence="6">
    <location>
        <begin position="188"/>
        <end position="347"/>
    </location>
</feature>
<comment type="subunit">
    <text evidence="5">Component of the eukaryotic translation initiation factor 3 (eIF-3) complex.</text>
</comment>
<protein>
    <recommendedName>
        <fullName evidence="5">Eukaryotic translation initiation factor 3 subunit M</fullName>
        <shortName evidence="5">eIF3m</shortName>
    </recommendedName>
</protein>
<dbReference type="InterPro" id="IPR045237">
    <property type="entry name" value="COPS7/eIF3m"/>
</dbReference>
<dbReference type="SMART" id="SM00088">
    <property type="entry name" value="PINT"/>
    <property type="match status" value="1"/>
</dbReference>
<dbReference type="GO" id="GO:0001732">
    <property type="term" value="P:formation of cytoplasmic translation initiation complex"/>
    <property type="evidence" value="ECO:0007669"/>
    <property type="project" value="UniProtKB-UniRule"/>
</dbReference>
<dbReference type="EMBL" id="CP115611">
    <property type="protein sequence ID" value="WBW71346.1"/>
    <property type="molecule type" value="Genomic_DNA"/>
</dbReference>
<evidence type="ECO:0000313" key="8">
    <source>
        <dbReference type="Proteomes" id="UP001212411"/>
    </source>
</evidence>